<dbReference type="AlphaFoldDB" id="A0A6A6UG01"/>
<accession>A0A6A6UG01</accession>
<feature type="signal peptide" evidence="2">
    <location>
        <begin position="1"/>
        <end position="17"/>
    </location>
</feature>
<keyword evidence="4" id="KW-1185">Reference proteome</keyword>
<dbReference type="Proteomes" id="UP000799302">
    <property type="component" value="Unassembled WGS sequence"/>
</dbReference>
<organism evidence="3 4">
    <name type="scientific">Microthyrium microscopicum</name>
    <dbReference type="NCBI Taxonomy" id="703497"/>
    <lineage>
        <taxon>Eukaryota</taxon>
        <taxon>Fungi</taxon>
        <taxon>Dikarya</taxon>
        <taxon>Ascomycota</taxon>
        <taxon>Pezizomycotina</taxon>
        <taxon>Dothideomycetes</taxon>
        <taxon>Dothideomycetes incertae sedis</taxon>
        <taxon>Microthyriales</taxon>
        <taxon>Microthyriaceae</taxon>
        <taxon>Microthyrium</taxon>
    </lineage>
</organism>
<feature type="compositionally biased region" description="Basic and acidic residues" evidence="1">
    <location>
        <begin position="87"/>
        <end position="112"/>
    </location>
</feature>
<evidence type="ECO:0000256" key="2">
    <source>
        <dbReference type="SAM" id="SignalP"/>
    </source>
</evidence>
<keyword evidence="2" id="KW-0732">Signal</keyword>
<protein>
    <submittedName>
        <fullName evidence="3">Uncharacterized protein</fullName>
    </submittedName>
</protein>
<name>A0A6A6UG01_9PEZI</name>
<evidence type="ECO:0000313" key="4">
    <source>
        <dbReference type="Proteomes" id="UP000799302"/>
    </source>
</evidence>
<feature type="compositionally biased region" description="Pro residues" evidence="1">
    <location>
        <begin position="129"/>
        <end position="138"/>
    </location>
</feature>
<dbReference type="EMBL" id="MU004234">
    <property type="protein sequence ID" value="KAF2670018.1"/>
    <property type="molecule type" value="Genomic_DNA"/>
</dbReference>
<sequence>MQLSAILLGLIAATATASPVAAPVAEPKPQVTFSGPLGSISFGGNGNNNGYRGTPTGSGPLGIAGGIASGIASGITDALTGGIFRGGDNRQDPRPQPYYDDRGRPWDDRDYRNPPPAPRNGDRDYRNNAPPPPRNSGW</sequence>
<feature type="region of interest" description="Disordered" evidence="1">
    <location>
        <begin position="35"/>
        <end position="138"/>
    </location>
</feature>
<proteinExistence type="predicted"/>
<reference evidence="3" key="1">
    <citation type="journal article" date="2020" name="Stud. Mycol.">
        <title>101 Dothideomycetes genomes: a test case for predicting lifestyles and emergence of pathogens.</title>
        <authorList>
            <person name="Haridas S."/>
            <person name="Albert R."/>
            <person name="Binder M."/>
            <person name="Bloem J."/>
            <person name="Labutti K."/>
            <person name="Salamov A."/>
            <person name="Andreopoulos B."/>
            <person name="Baker S."/>
            <person name="Barry K."/>
            <person name="Bills G."/>
            <person name="Bluhm B."/>
            <person name="Cannon C."/>
            <person name="Castanera R."/>
            <person name="Culley D."/>
            <person name="Daum C."/>
            <person name="Ezra D."/>
            <person name="Gonzalez J."/>
            <person name="Henrissat B."/>
            <person name="Kuo A."/>
            <person name="Liang C."/>
            <person name="Lipzen A."/>
            <person name="Lutzoni F."/>
            <person name="Magnuson J."/>
            <person name="Mondo S."/>
            <person name="Nolan M."/>
            <person name="Ohm R."/>
            <person name="Pangilinan J."/>
            <person name="Park H.-J."/>
            <person name="Ramirez L."/>
            <person name="Alfaro M."/>
            <person name="Sun H."/>
            <person name="Tritt A."/>
            <person name="Yoshinaga Y."/>
            <person name="Zwiers L.-H."/>
            <person name="Turgeon B."/>
            <person name="Goodwin S."/>
            <person name="Spatafora J."/>
            <person name="Crous P."/>
            <person name="Grigoriev I."/>
        </authorList>
    </citation>
    <scope>NUCLEOTIDE SEQUENCE</scope>
    <source>
        <strain evidence="3">CBS 115976</strain>
    </source>
</reference>
<evidence type="ECO:0000256" key="1">
    <source>
        <dbReference type="SAM" id="MobiDB-lite"/>
    </source>
</evidence>
<feature type="compositionally biased region" description="Gly residues" evidence="1">
    <location>
        <begin position="59"/>
        <end position="68"/>
    </location>
</feature>
<evidence type="ECO:0000313" key="3">
    <source>
        <dbReference type="EMBL" id="KAF2670018.1"/>
    </source>
</evidence>
<feature type="chain" id="PRO_5025688508" evidence="2">
    <location>
        <begin position="18"/>
        <end position="138"/>
    </location>
</feature>
<gene>
    <name evidence="3" type="ORF">BT63DRAFT_439158</name>
</gene>